<organism evidence="1">
    <name type="scientific">Vibrio vulnificus</name>
    <dbReference type="NCBI Taxonomy" id="672"/>
    <lineage>
        <taxon>Bacteria</taxon>
        <taxon>Pseudomonadati</taxon>
        <taxon>Pseudomonadota</taxon>
        <taxon>Gammaproteobacteria</taxon>
        <taxon>Vibrionales</taxon>
        <taxon>Vibrionaceae</taxon>
        <taxon>Vibrio</taxon>
    </lineage>
</organism>
<name>A0AAI9EKS4_VIBVL</name>
<dbReference type="EMBL" id="HG803186">
    <property type="protein sequence ID" value="CDM12455.1"/>
    <property type="molecule type" value="Genomic_DNA"/>
</dbReference>
<accession>A0AAI9EKS4</accession>
<protein>
    <submittedName>
        <fullName evidence="1">Uncharacterized protein</fullName>
    </submittedName>
</protein>
<reference evidence="1" key="1">
    <citation type="journal article" date="2014" name="Genome Announc.">
        <title>Complete Nucleotide Sequence of pVv01, a P1-Like Plasmid Prophage of Vibrio vulnificus.</title>
        <authorList>
            <person name="Hammerl J.A."/>
            <person name="Klevanskaa K."/>
            <person name="Strauch E."/>
            <person name="Hertwig S."/>
        </authorList>
    </citation>
    <scope>NUCLEOTIDE SEQUENCE</scope>
    <source>
        <strain evidence="1">48/10</strain>
    </source>
</reference>
<sequence>MDDFDWFEFLYLLGFHEACPFPNLFVSHDYDFSIEAKELEGKSQIDVVRLLLDKQKEALLQGASFETGGADVMPESK</sequence>
<reference evidence="1" key="2">
    <citation type="submission" date="2014-01" db="EMBL/GenBank/DDBJ databases">
        <authorList>
            <person name="Hammerl J."/>
        </authorList>
    </citation>
    <scope>NUCLEOTIDE SEQUENCE</scope>
    <source>
        <strain evidence="1">48/10</strain>
        <plasmid evidence="1">p48/10</plasmid>
    </source>
</reference>
<evidence type="ECO:0000313" key="1">
    <source>
        <dbReference type="EMBL" id="CDM12455.1"/>
    </source>
</evidence>
<geneLocation type="plasmid" evidence="1">
    <name>p48/10</name>
</geneLocation>
<proteinExistence type="predicted"/>
<dbReference type="AlphaFoldDB" id="A0AAI9EKS4"/>
<keyword evidence="1" id="KW-0614">Plasmid</keyword>
<dbReference type="RefSeq" id="WP_032071977.1">
    <property type="nucleotide sequence ID" value="NC_025128.1"/>
</dbReference>